<evidence type="ECO:0000256" key="2">
    <source>
        <dbReference type="PIRSR" id="PIRSR601310-3"/>
    </source>
</evidence>
<dbReference type="PRINTS" id="PR00332">
    <property type="entry name" value="HISTRIAD"/>
</dbReference>
<dbReference type="Gene3D" id="3.30.428.10">
    <property type="entry name" value="HIT-like"/>
    <property type="match status" value="1"/>
</dbReference>
<dbReference type="InterPro" id="IPR001310">
    <property type="entry name" value="Histidine_triad_HIT"/>
</dbReference>
<dbReference type="EMBL" id="GL378323">
    <property type="protein sequence ID" value="EFJ52868.1"/>
    <property type="molecule type" value="Genomic_DNA"/>
</dbReference>
<dbReference type="PROSITE" id="PS51084">
    <property type="entry name" value="HIT_2"/>
    <property type="match status" value="1"/>
</dbReference>
<dbReference type="FunCoup" id="D8TIC7">
    <property type="interactions" value="1498"/>
</dbReference>
<evidence type="ECO:0000256" key="1">
    <source>
        <dbReference type="PIRSR" id="PIRSR601310-1"/>
    </source>
</evidence>
<dbReference type="InterPro" id="IPR019808">
    <property type="entry name" value="Histidine_triad_CS"/>
</dbReference>
<dbReference type="eggNOG" id="KOG3275">
    <property type="taxonomic scope" value="Eukaryota"/>
</dbReference>
<dbReference type="PANTHER" id="PTHR23089">
    <property type="entry name" value="HISTIDINE TRIAD HIT PROTEIN"/>
    <property type="match status" value="1"/>
</dbReference>
<dbReference type="RefSeq" id="XP_002945873.1">
    <property type="nucleotide sequence ID" value="XM_002945827.1"/>
</dbReference>
<evidence type="ECO:0000313" key="5">
    <source>
        <dbReference type="EMBL" id="EFJ52868.1"/>
    </source>
</evidence>
<proteinExistence type="predicted"/>
<feature type="non-terminal residue" evidence="5">
    <location>
        <position position="173"/>
    </location>
</feature>
<dbReference type="InterPro" id="IPR036265">
    <property type="entry name" value="HIT-like_sf"/>
</dbReference>
<dbReference type="AlphaFoldDB" id="D8TIC7"/>
<dbReference type="GeneID" id="9624300"/>
<dbReference type="InParanoid" id="D8TIC7"/>
<organism evidence="6">
    <name type="scientific">Volvox carteri f. nagariensis</name>
    <dbReference type="NCBI Taxonomy" id="3068"/>
    <lineage>
        <taxon>Eukaryota</taxon>
        <taxon>Viridiplantae</taxon>
        <taxon>Chlorophyta</taxon>
        <taxon>core chlorophytes</taxon>
        <taxon>Chlorophyceae</taxon>
        <taxon>CS clade</taxon>
        <taxon>Chlamydomonadales</taxon>
        <taxon>Volvocaceae</taxon>
        <taxon>Volvox</taxon>
    </lineage>
</organism>
<evidence type="ECO:0000259" key="4">
    <source>
        <dbReference type="PROSITE" id="PS51084"/>
    </source>
</evidence>
<dbReference type="GO" id="GO:0047627">
    <property type="term" value="F:adenylylsulfatase activity"/>
    <property type="evidence" value="ECO:0007669"/>
    <property type="project" value="UniProtKB-ARBA"/>
</dbReference>
<dbReference type="SUPFAM" id="SSF54197">
    <property type="entry name" value="HIT-like"/>
    <property type="match status" value="1"/>
</dbReference>
<protein>
    <recommendedName>
        <fullName evidence="4">HIT domain-containing protein</fullName>
    </recommendedName>
</protein>
<dbReference type="CDD" id="cd01276">
    <property type="entry name" value="PKCI_related"/>
    <property type="match status" value="1"/>
</dbReference>
<feature type="domain" description="HIT" evidence="4">
    <location>
        <begin position="54"/>
        <end position="167"/>
    </location>
</feature>
<evidence type="ECO:0000256" key="3">
    <source>
        <dbReference type="PROSITE-ProRule" id="PRU00464"/>
    </source>
</evidence>
<evidence type="ECO:0000313" key="6">
    <source>
        <dbReference type="Proteomes" id="UP000001058"/>
    </source>
</evidence>
<feature type="active site" description="Tele-AMP-histidine intermediate" evidence="1">
    <location>
        <position position="150"/>
    </location>
</feature>
<dbReference type="STRING" id="3068.D8TIC7"/>
<gene>
    <name evidence="5" type="ORF">VOLCADRAFT_102824</name>
</gene>
<dbReference type="KEGG" id="vcn:VOLCADRAFT_102824"/>
<accession>D8TIC7</accession>
<dbReference type="Pfam" id="PF01230">
    <property type="entry name" value="HIT"/>
    <property type="match status" value="1"/>
</dbReference>
<dbReference type="Proteomes" id="UP000001058">
    <property type="component" value="Unassembled WGS sequence"/>
</dbReference>
<keyword evidence="6" id="KW-1185">Reference proteome</keyword>
<feature type="short sequence motif" description="Histidine triad motif" evidence="2 3">
    <location>
        <begin position="148"/>
        <end position="152"/>
    </location>
</feature>
<dbReference type="OrthoDB" id="672793at2759"/>
<reference evidence="5 6" key="1">
    <citation type="journal article" date="2010" name="Science">
        <title>Genomic analysis of organismal complexity in the multicellular green alga Volvox carteri.</title>
        <authorList>
            <person name="Prochnik S.E."/>
            <person name="Umen J."/>
            <person name="Nedelcu A.M."/>
            <person name="Hallmann A."/>
            <person name="Miller S.M."/>
            <person name="Nishii I."/>
            <person name="Ferris P."/>
            <person name="Kuo A."/>
            <person name="Mitros T."/>
            <person name="Fritz-Laylin L.K."/>
            <person name="Hellsten U."/>
            <person name="Chapman J."/>
            <person name="Simakov O."/>
            <person name="Rensing S.A."/>
            <person name="Terry A."/>
            <person name="Pangilinan J."/>
            <person name="Kapitonov V."/>
            <person name="Jurka J."/>
            <person name="Salamov A."/>
            <person name="Shapiro H."/>
            <person name="Schmutz J."/>
            <person name="Grimwood J."/>
            <person name="Lindquist E."/>
            <person name="Lucas S."/>
            <person name="Grigoriev I.V."/>
            <person name="Schmitt R."/>
            <person name="Kirk D."/>
            <person name="Rokhsar D.S."/>
        </authorList>
    </citation>
    <scope>NUCLEOTIDE SEQUENCE [LARGE SCALE GENOMIC DNA]</scope>
    <source>
        <strain evidence="6">f. Nagariensis / Eve</strain>
    </source>
</reference>
<dbReference type="PROSITE" id="PS00892">
    <property type="entry name" value="HIT_1"/>
    <property type="match status" value="1"/>
</dbReference>
<dbReference type="FunFam" id="3.30.428.10:FF:000005">
    <property type="entry name" value="Histidine triad nucleotide-binding protein 1"/>
    <property type="match status" value="1"/>
</dbReference>
<name>D8TIC7_VOLCA</name>
<dbReference type="InterPro" id="IPR011146">
    <property type="entry name" value="HIT-like"/>
</dbReference>
<sequence>MALSVLRSSAIAYRVALRRPAVTVPGRAVRAMASAEEAAAKAAAHLADTEPLTIFDKIVSKEIPANVIYEDDEALAFRDISPQAPVHFLVIPKKRSGLTRLSKATEGHKALLGHLLYVAQLVAMKENLGEGFRVVINDGPNGCQSVYHLHLHVMGGRQVCVSSDILCNLWTVA</sequence>